<accession>A0ABP7VS69</accession>
<name>A0ABP7VS69_9BACI</name>
<keyword evidence="3" id="KW-1185">Reference proteome</keyword>
<protein>
    <submittedName>
        <fullName evidence="2">Uncharacterized protein</fullName>
    </submittedName>
</protein>
<feature type="transmembrane region" description="Helical" evidence="1">
    <location>
        <begin position="36"/>
        <end position="60"/>
    </location>
</feature>
<organism evidence="2 3">
    <name type="scientific">Amphibacillus indicireducens</name>
    <dbReference type="NCBI Taxonomy" id="1076330"/>
    <lineage>
        <taxon>Bacteria</taxon>
        <taxon>Bacillati</taxon>
        <taxon>Bacillota</taxon>
        <taxon>Bacilli</taxon>
        <taxon>Bacillales</taxon>
        <taxon>Bacillaceae</taxon>
        <taxon>Amphibacillus</taxon>
    </lineage>
</organism>
<proteinExistence type="predicted"/>
<feature type="transmembrane region" description="Helical" evidence="1">
    <location>
        <begin position="122"/>
        <end position="142"/>
    </location>
</feature>
<comment type="caution">
    <text evidence="2">The sequence shown here is derived from an EMBL/GenBank/DDBJ whole genome shotgun (WGS) entry which is preliminary data.</text>
</comment>
<keyword evidence="1" id="KW-0472">Membrane</keyword>
<feature type="transmembrane region" description="Helical" evidence="1">
    <location>
        <begin position="99"/>
        <end position="116"/>
    </location>
</feature>
<sequence>MYLSSITGNILNMKLPAVVSGQKIAEVEPGTERGDVIAIISVGVSSLVTITILILGNFVVGEALAPILSHPVLKPGFDNITPALLGAITIPQLIKVKKLAITPIILAVGAFLLIGPDNFGSVQSYVLISVMVVSVGVAYLLYKRSSLNRKFRSM</sequence>
<keyword evidence="1" id="KW-0812">Transmembrane</keyword>
<evidence type="ECO:0000313" key="3">
    <source>
        <dbReference type="Proteomes" id="UP001501734"/>
    </source>
</evidence>
<gene>
    <name evidence="2" type="ORF">GCM10022410_18250</name>
</gene>
<reference evidence="3" key="1">
    <citation type="journal article" date="2019" name="Int. J. Syst. Evol. Microbiol.">
        <title>The Global Catalogue of Microorganisms (GCM) 10K type strain sequencing project: providing services to taxonomists for standard genome sequencing and annotation.</title>
        <authorList>
            <consortium name="The Broad Institute Genomics Platform"/>
            <consortium name="The Broad Institute Genome Sequencing Center for Infectious Disease"/>
            <person name="Wu L."/>
            <person name="Ma J."/>
        </authorList>
    </citation>
    <scope>NUCLEOTIDE SEQUENCE [LARGE SCALE GENOMIC DNA]</scope>
    <source>
        <strain evidence="3">JCM 17250</strain>
    </source>
</reference>
<keyword evidence="1" id="KW-1133">Transmembrane helix</keyword>
<evidence type="ECO:0000256" key="1">
    <source>
        <dbReference type="SAM" id="Phobius"/>
    </source>
</evidence>
<dbReference type="Proteomes" id="UP001501734">
    <property type="component" value="Unassembled WGS sequence"/>
</dbReference>
<evidence type="ECO:0000313" key="2">
    <source>
        <dbReference type="EMBL" id="GAA4073192.1"/>
    </source>
</evidence>
<dbReference type="EMBL" id="BAABDL010000096">
    <property type="protein sequence ID" value="GAA4073192.1"/>
    <property type="molecule type" value="Genomic_DNA"/>
</dbReference>